<dbReference type="GO" id="GO:0005634">
    <property type="term" value="C:nucleus"/>
    <property type="evidence" value="ECO:0007669"/>
    <property type="project" value="TreeGrafter"/>
</dbReference>
<keyword evidence="9" id="KW-1185">Reference proteome</keyword>
<evidence type="ECO:0000256" key="7">
    <source>
        <dbReference type="ARBA" id="ARBA00030030"/>
    </source>
</evidence>
<protein>
    <recommendedName>
        <fullName evidence="6">U6 snRNA phosphodiesterase 1</fullName>
    </recommendedName>
    <alternativeName>
        <fullName evidence="7">3'-5' RNA exonuclease USB1</fullName>
    </alternativeName>
</protein>
<comment type="caution">
    <text evidence="8">The sequence shown here is derived from an EMBL/GenBank/DDBJ whole genome shotgun (WGS) entry which is preliminary data.</text>
</comment>
<evidence type="ECO:0000256" key="2">
    <source>
        <dbReference type="ARBA" id="ARBA00022801"/>
    </source>
</evidence>
<name>A0AAV8WN26_9CUCU</name>
<evidence type="ECO:0000256" key="1">
    <source>
        <dbReference type="ARBA" id="ARBA00022722"/>
    </source>
</evidence>
<dbReference type="InterPro" id="IPR027521">
    <property type="entry name" value="Usb1"/>
</dbReference>
<keyword evidence="4" id="KW-0539">Nucleus</keyword>
<dbReference type="EMBL" id="JANEYF010005509">
    <property type="protein sequence ID" value="KAJ8927871.1"/>
    <property type="molecule type" value="Genomic_DNA"/>
</dbReference>
<organism evidence="8 9">
    <name type="scientific">Rhamnusium bicolor</name>
    <dbReference type="NCBI Taxonomy" id="1586634"/>
    <lineage>
        <taxon>Eukaryota</taxon>
        <taxon>Metazoa</taxon>
        <taxon>Ecdysozoa</taxon>
        <taxon>Arthropoda</taxon>
        <taxon>Hexapoda</taxon>
        <taxon>Insecta</taxon>
        <taxon>Pterygota</taxon>
        <taxon>Neoptera</taxon>
        <taxon>Endopterygota</taxon>
        <taxon>Coleoptera</taxon>
        <taxon>Polyphaga</taxon>
        <taxon>Cucujiformia</taxon>
        <taxon>Chrysomeloidea</taxon>
        <taxon>Cerambycidae</taxon>
        <taxon>Lepturinae</taxon>
        <taxon>Rhagiini</taxon>
        <taxon>Rhamnusium</taxon>
    </lineage>
</organism>
<evidence type="ECO:0000256" key="5">
    <source>
        <dbReference type="ARBA" id="ARBA00029300"/>
    </source>
</evidence>
<dbReference type="PANTHER" id="PTHR13522">
    <property type="entry name" value="U6 SNRNA PHOSPHODIESTERASE 1"/>
    <property type="match status" value="1"/>
</dbReference>
<dbReference type="GO" id="GO:0016829">
    <property type="term" value="F:lyase activity"/>
    <property type="evidence" value="ECO:0007669"/>
    <property type="project" value="UniProtKB-KW"/>
</dbReference>
<evidence type="ECO:0000256" key="4">
    <source>
        <dbReference type="ARBA" id="ARBA00023242"/>
    </source>
</evidence>
<keyword evidence="2" id="KW-0378">Hydrolase</keyword>
<dbReference type="AlphaFoldDB" id="A0AAV8WN26"/>
<dbReference type="Proteomes" id="UP001162156">
    <property type="component" value="Unassembled WGS sequence"/>
</dbReference>
<evidence type="ECO:0000256" key="6">
    <source>
        <dbReference type="ARBA" id="ARBA00029543"/>
    </source>
</evidence>
<proteinExistence type="predicted"/>
<keyword evidence="1" id="KW-0540">Nuclease</keyword>
<dbReference type="GO" id="GO:0034477">
    <property type="term" value="P:U6 snRNA 3'-end processing"/>
    <property type="evidence" value="ECO:0007669"/>
    <property type="project" value="InterPro"/>
</dbReference>
<comment type="catalytic activity">
    <reaction evidence="5">
        <text>a 3'-end uridylyl-uridine-RNA = a 3'-end 2',3'-cyclophospho-uridine-RNA + uridine</text>
        <dbReference type="Rhea" id="RHEA:46052"/>
        <dbReference type="Rhea" id="RHEA-COMP:17384"/>
        <dbReference type="Rhea" id="RHEA-COMP:17385"/>
        <dbReference type="ChEBI" id="CHEBI:16704"/>
        <dbReference type="ChEBI" id="CHEBI:85643"/>
        <dbReference type="ChEBI" id="CHEBI:85644"/>
    </reaction>
    <physiologicalReaction direction="left-to-right" evidence="5">
        <dbReference type="Rhea" id="RHEA:46053"/>
    </physiologicalReaction>
</comment>
<dbReference type="PANTHER" id="PTHR13522:SF3">
    <property type="entry name" value="U6 SNRNA PHOSPHODIESTERASE 1"/>
    <property type="match status" value="1"/>
</dbReference>
<evidence type="ECO:0000313" key="9">
    <source>
        <dbReference type="Proteomes" id="UP001162156"/>
    </source>
</evidence>
<dbReference type="Pfam" id="PF09749">
    <property type="entry name" value="HVSL"/>
    <property type="match status" value="2"/>
</dbReference>
<evidence type="ECO:0000313" key="8">
    <source>
        <dbReference type="EMBL" id="KAJ8927871.1"/>
    </source>
</evidence>
<evidence type="ECO:0000256" key="3">
    <source>
        <dbReference type="ARBA" id="ARBA00023239"/>
    </source>
</evidence>
<keyword evidence="3" id="KW-0456">Lyase</keyword>
<accession>A0AAV8WN26</accession>
<reference evidence="8" key="1">
    <citation type="journal article" date="2023" name="Insect Mol. Biol.">
        <title>Genome sequencing provides insights into the evolution of gene families encoding plant cell wall-degrading enzymes in longhorned beetles.</title>
        <authorList>
            <person name="Shin N.R."/>
            <person name="Okamura Y."/>
            <person name="Kirsch R."/>
            <person name="Pauchet Y."/>
        </authorList>
    </citation>
    <scope>NUCLEOTIDE SEQUENCE</scope>
    <source>
        <strain evidence="8">RBIC_L_NR</strain>
    </source>
</reference>
<gene>
    <name evidence="8" type="ORF">NQ314_019615</name>
</gene>
<sequence>MLNKGALALLSNYGGDSSDDDKRFERLPVPDVLLNSKVSMIKHIDEPTLHDGRIRSFVHERGNWATYVYIPFEEHEGIKELILMIYNKVPRNIELKKAEDFHISLTRTVILKHHWISSFVDSIKLNISHFKKNPIDPSFHMSIAWCVGDFERELNLVLPQLNDVLQELMDNYSQENWYIYVEYVLCKTGNKHFQLYLK</sequence>
<dbReference type="Gene3D" id="3.90.1140.10">
    <property type="entry name" value="Cyclic phosphodiesterase"/>
    <property type="match status" value="1"/>
</dbReference>
<dbReference type="GO" id="GO:0000175">
    <property type="term" value="F:3'-5'-RNA exonuclease activity"/>
    <property type="evidence" value="ECO:0007669"/>
    <property type="project" value="TreeGrafter"/>
</dbReference>